<evidence type="ECO:0000313" key="1">
    <source>
        <dbReference type="EMBL" id="SFJ15175.1"/>
    </source>
</evidence>
<dbReference type="AlphaFoldDB" id="A0A1I3P0T7"/>
<accession>A0A1I3P0T7</accession>
<dbReference type="RefSeq" id="WP_175482347.1">
    <property type="nucleotide sequence ID" value="NZ_FORR01000005.1"/>
</dbReference>
<gene>
    <name evidence="1" type="ORF">SAMN05421852_10548</name>
</gene>
<dbReference type="STRING" id="46223.SAMN05421852_10548"/>
<dbReference type="Proteomes" id="UP000199545">
    <property type="component" value="Unassembled WGS sequence"/>
</dbReference>
<sequence>MGLVPKKVRHELNRLYRMGEITKKQLMDQMRNGLFDHERLAMKKKLEKILGKEE</sequence>
<keyword evidence="2" id="KW-1185">Reference proteome</keyword>
<protein>
    <submittedName>
        <fullName evidence="1">Uncharacterized protein</fullName>
    </submittedName>
</protein>
<organism evidence="1 2">
    <name type="scientific">Thermoflavimicrobium dichotomicum</name>
    <dbReference type="NCBI Taxonomy" id="46223"/>
    <lineage>
        <taxon>Bacteria</taxon>
        <taxon>Bacillati</taxon>
        <taxon>Bacillota</taxon>
        <taxon>Bacilli</taxon>
        <taxon>Bacillales</taxon>
        <taxon>Thermoactinomycetaceae</taxon>
        <taxon>Thermoflavimicrobium</taxon>
    </lineage>
</organism>
<proteinExistence type="predicted"/>
<reference evidence="1 2" key="1">
    <citation type="submission" date="2016-10" db="EMBL/GenBank/DDBJ databases">
        <authorList>
            <person name="de Groot N.N."/>
        </authorList>
    </citation>
    <scope>NUCLEOTIDE SEQUENCE [LARGE SCALE GENOMIC DNA]</scope>
    <source>
        <strain evidence="1 2">DSM 44778</strain>
    </source>
</reference>
<dbReference type="EMBL" id="FORR01000005">
    <property type="protein sequence ID" value="SFJ15175.1"/>
    <property type="molecule type" value="Genomic_DNA"/>
</dbReference>
<name>A0A1I3P0T7_9BACL</name>
<evidence type="ECO:0000313" key="2">
    <source>
        <dbReference type="Proteomes" id="UP000199545"/>
    </source>
</evidence>